<dbReference type="GO" id="GO:0003676">
    <property type="term" value="F:nucleic acid binding"/>
    <property type="evidence" value="ECO:0007669"/>
    <property type="project" value="InterPro"/>
</dbReference>
<dbReference type="InterPro" id="IPR001584">
    <property type="entry name" value="Integrase_cat-core"/>
</dbReference>
<accession>A0A6L2K6P7</accession>
<dbReference type="GO" id="GO:0015074">
    <property type="term" value="P:DNA integration"/>
    <property type="evidence" value="ECO:0007669"/>
    <property type="project" value="InterPro"/>
</dbReference>
<dbReference type="InterPro" id="IPR036397">
    <property type="entry name" value="RNaseH_sf"/>
</dbReference>
<protein>
    <submittedName>
        <fullName evidence="5">Putative ribonuclease H-like domain-containing protein</fullName>
    </submittedName>
</protein>
<dbReference type="PANTHER" id="PTHR42648">
    <property type="entry name" value="TRANSPOSASE, PUTATIVE-RELATED"/>
    <property type="match status" value="1"/>
</dbReference>
<evidence type="ECO:0000256" key="2">
    <source>
        <dbReference type="ARBA" id="ARBA00022801"/>
    </source>
</evidence>
<dbReference type="InterPro" id="IPR013103">
    <property type="entry name" value="RVT_2"/>
</dbReference>
<dbReference type="PROSITE" id="PS50994">
    <property type="entry name" value="INTEGRASE"/>
    <property type="match status" value="1"/>
</dbReference>
<dbReference type="EMBL" id="BKCJ010001934">
    <property type="protein sequence ID" value="GEU45081.1"/>
    <property type="molecule type" value="Genomic_DNA"/>
</dbReference>
<proteinExistence type="predicted"/>
<dbReference type="Gene3D" id="3.30.420.10">
    <property type="entry name" value="Ribonuclease H-like superfamily/Ribonuclease H"/>
    <property type="match status" value="1"/>
</dbReference>
<evidence type="ECO:0000256" key="3">
    <source>
        <dbReference type="SAM" id="MobiDB-lite"/>
    </source>
</evidence>
<keyword evidence="2" id="KW-0378">Hydrolase</keyword>
<comment type="caution">
    <text evidence="5">The sequence shown here is derived from an EMBL/GenBank/DDBJ whole genome shotgun (WGS) entry which is preliminary data.</text>
</comment>
<dbReference type="SUPFAM" id="SSF53098">
    <property type="entry name" value="Ribonuclease H-like"/>
    <property type="match status" value="1"/>
</dbReference>
<gene>
    <name evidence="5" type="ORF">Tci_017059</name>
</gene>
<sequence>MKGIKREFSVARTPQQNGIAERKNMTLIEAARTMRADSLLPIPFWAEAVNTDCYVQNRVLVTKPYNKTPYELLLGRTPSIGFMRPFGCPVTIHNTLDPLGIQEHFDADKAGEGNVQQYVLFPLWSTGSKDPQNTDVDATFDVKEPESAVHVSLSSCDKTKKHDDKTKREAKGKSPIDTPVTAVGPNSTNITNTFSAAGPFNNVVSLNFELGGKSLYVDPSQYPDDPDMPALEDITYPDDEEDVGAKADFSNLETNITVNPIPTTRVHKDHPVTQIIGDLSLTPQTRSMTRMVKEQVDLPKGKRDIGSKWVFRNNKDERGIVIRNKARLVAQGHTQEEGIYYEEVFGPVARIEDIRLFLAYASFIGFMVYQMDVKSAFLYGTIEEEVYICQPPGFEDPNYPDKVYKVVKALYGLHQAPRGWYETLANYLLENGFQRGKID</sequence>
<dbReference type="InterPro" id="IPR012337">
    <property type="entry name" value="RNaseH-like_sf"/>
</dbReference>
<reference evidence="5" key="1">
    <citation type="journal article" date="2019" name="Sci. Rep.">
        <title>Draft genome of Tanacetum cinerariifolium, the natural source of mosquito coil.</title>
        <authorList>
            <person name="Yamashiro T."/>
            <person name="Shiraishi A."/>
            <person name="Satake H."/>
            <person name="Nakayama K."/>
        </authorList>
    </citation>
    <scope>NUCLEOTIDE SEQUENCE</scope>
</reference>
<dbReference type="AlphaFoldDB" id="A0A6L2K6P7"/>
<feature type="domain" description="Integrase catalytic" evidence="4">
    <location>
        <begin position="1"/>
        <end position="77"/>
    </location>
</feature>
<dbReference type="SUPFAM" id="SSF56672">
    <property type="entry name" value="DNA/RNA polymerases"/>
    <property type="match status" value="1"/>
</dbReference>
<dbReference type="GO" id="GO:0046872">
    <property type="term" value="F:metal ion binding"/>
    <property type="evidence" value="ECO:0007669"/>
    <property type="project" value="UniProtKB-KW"/>
</dbReference>
<name>A0A6L2K6P7_TANCI</name>
<evidence type="ECO:0000313" key="5">
    <source>
        <dbReference type="EMBL" id="GEU45081.1"/>
    </source>
</evidence>
<dbReference type="InterPro" id="IPR043502">
    <property type="entry name" value="DNA/RNA_pol_sf"/>
</dbReference>
<dbReference type="GO" id="GO:0016787">
    <property type="term" value="F:hydrolase activity"/>
    <property type="evidence" value="ECO:0007669"/>
    <property type="project" value="UniProtKB-KW"/>
</dbReference>
<feature type="region of interest" description="Disordered" evidence="3">
    <location>
        <begin position="151"/>
        <end position="184"/>
    </location>
</feature>
<dbReference type="Pfam" id="PF07727">
    <property type="entry name" value="RVT_2"/>
    <property type="match status" value="1"/>
</dbReference>
<keyword evidence="1" id="KW-0479">Metal-binding</keyword>
<feature type="compositionally biased region" description="Basic and acidic residues" evidence="3">
    <location>
        <begin position="157"/>
        <end position="174"/>
    </location>
</feature>
<evidence type="ECO:0000256" key="1">
    <source>
        <dbReference type="ARBA" id="ARBA00022723"/>
    </source>
</evidence>
<evidence type="ECO:0000259" key="4">
    <source>
        <dbReference type="PROSITE" id="PS50994"/>
    </source>
</evidence>
<organism evidence="5">
    <name type="scientific">Tanacetum cinerariifolium</name>
    <name type="common">Dalmatian daisy</name>
    <name type="synonym">Chrysanthemum cinerariifolium</name>
    <dbReference type="NCBI Taxonomy" id="118510"/>
    <lineage>
        <taxon>Eukaryota</taxon>
        <taxon>Viridiplantae</taxon>
        <taxon>Streptophyta</taxon>
        <taxon>Embryophyta</taxon>
        <taxon>Tracheophyta</taxon>
        <taxon>Spermatophyta</taxon>
        <taxon>Magnoliopsida</taxon>
        <taxon>eudicotyledons</taxon>
        <taxon>Gunneridae</taxon>
        <taxon>Pentapetalae</taxon>
        <taxon>asterids</taxon>
        <taxon>campanulids</taxon>
        <taxon>Asterales</taxon>
        <taxon>Asteraceae</taxon>
        <taxon>Asteroideae</taxon>
        <taxon>Anthemideae</taxon>
        <taxon>Anthemidinae</taxon>
        <taxon>Tanacetum</taxon>
    </lineage>
</organism>
<dbReference type="InterPro" id="IPR039537">
    <property type="entry name" value="Retrotran_Ty1/copia-like"/>
</dbReference>
<dbReference type="PANTHER" id="PTHR42648:SF32">
    <property type="entry name" value="RIBONUCLEASE H-LIKE DOMAIN, GAG-PRE-INTEGRASE DOMAIN PROTEIN-RELATED"/>
    <property type="match status" value="1"/>
</dbReference>